<dbReference type="Proteomes" id="UP000663671">
    <property type="component" value="Chromosome 7"/>
</dbReference>
<dbReference type="CDD" id="cd12148">
    <property type="entry name" value="fungal_TF_MHR"/>
    <property type="match status" value="1"/>
</dbReference>
<dbReference type="PANTHER" id="PTHR47171:SF2">
    <property type="entry name" value="TRANSCRIPTION FACTOR, PUTATIVE-RELATED"/>
    <property type="match status" value="1"/>
</dbReference>
<evidence type="ECO:0000256" key="4">
    <source>
        <dbReference type="ARBA" id="ARBA00023163"/>
    </source>
</evidence>
<keyword evidence="2" id="KW-0805">Transcription regulation</keyword>
<dbReference type="InterPro" id="IPR007219">
    <property type="entry name" value="XnlR_reg_dom"/>
</dbReference>
<dbReference type="PANTHER" id="PTHR47171">
    <property type="entry name" value="FARA-RELATED"/>
    <property type="match status" value="1"/>
</dbReference>
<dbReference type="Pfam" id="PF04082">
    <property type="entry name" value="Fungal_trans"/>
    <property type="match status" value="1"/>
</dbReference>
<evidence type="ECO:0000313" key="9">
    <source>
        <dbReference type="Proteomes" id="UP000663671"/>
    </source>
</evidence>
<sequence length="662" mass="73439">MDLSLTPDKNSAYPRFSAHSRSLLALLFSNPRERKRKLRKITSTTADVKERSPVAKGNNAPWSQPSSPKQSALDSKVAAWDAYQHVGITTGDVPSVTAGSSPGRITSSNSHLAPPTSVLRETDRVTLYTNITSSVPLPQRPESRSYDESPGASSFLGRSEYLGGEVPINENRAKSYPAVASESLTEEDIRILQLQHAFDLSPRAVREGLIDAFMKRCAPWMPIVERSWLAEGHGNQSSLLLLQAVFLAGSRVSSAPAVAAYASPNEFYRRAKALFWSGYEKNPVTMITAVLVMHWYNPEGPEHISLNTSGFWNRIGVGLAFQIGLHKEPPPGRNAALRRRLWWTLYARDCLISASHGRPRAINPDDCDVRPLYNGDFYESTADGPIFISYVELASLLGDLTQCCCRKYLSRQKRQYIEGALYWWTRELPDHLQLFQRASPNQGTSPRLVPAPYSFEARQLHVLYFVVLAILFRTTPPASTPSPAAVLASSFVAGIFEDFLARDEILFLGPVFTFYVLASGRMKAEASKTQRHKDAQLIGSLAPEQLSYFSGFGTDLCRLGEAILTHHIQDLLDQRRIYDDQSSRSASDMMTAGILAELKTPIAGSTALDGYQPVATILEHHPMQSASSRVTTDFTGDIFCGQYTGIGDWLLKDWDWNSAIAW</sequence>
<dbReference type="GO" id="GO:0008270">
    <property type="term" value="F:zinc ion binding"/>
    <property type="evidence" value="ECO:0007669"/>
    <property type="project" value="InterPro"/>
</dbReference>
<name>A0A8A1MAD1_AJECA</name>
<evidence type="ECO:0000259" key="7">
    <source>
        <dbReference type="SMART" id="SM00906"/>
    </source>
</evidence>
<feature type="region of interest" description="Disordered" evidence="6">
    <location>
        <begin position="37"/>
        <end position="73"/>
    </location>
</feature>
<proteinExistence type="predicted"/>
<keyword evidence="5" id="KW-0539">Nucleus</keyword>
<evidence type="ECO:0000256" key="2">
    <source>
        <dbReference type="ARBA" id="ARBA00023015"/>
    </source>
</evidence>
<dbReference type="InterPro" id="IPR052073">
    <property type="entry name" value="Amide_Lactam_Regulators"/>
</dbReference>
<organism evidence="8 9">
    <name type="scientific">Ajellomyces capsulatus</name>
    <name type="common">Darling's disease fungus</name>
    <name type="synonym">Histoplasma capsulatum</name>
    <dbReference type="NCBI Taxonomy" id="5037"/>
    <lineage>
        <taxon>Eukaryota</taxon>
        <taxon>Fungi</taxon>
        <taxon>Dikarya</taxon>
        <taxon>Ascomycota</taxon>
        <taxon>Pezizomycotina</taxon>
        <taxon>Eurotiomycetes</taxon>
        <taxon>Eurotiomycetidae</taxon>
        <taxon>Onygenales</taxon>
        <taxon>Ajellomycetaceae</taxon>
        <taxon>Histoplasma</taxon>
    </lineage>
</organism>
<protein>
    <submittedName>
        <fullName evidence="8">Fungal specific transcription factor domain-containing protein</fullName>
    </submittedName>
</protein>
<feature type="domain" description="Xylanolytic transcriptional activator regulatory" evidence="7">
    <location>
        <begin position="309"/>
        <end position="377"/>
    </location>
</feature>
<keyword evidence="1" id="KW-0862">Zinc</keyword>
<evidence type="ECO:0000256" key="1">
    <source>
        <dbReference type="ARBA" id="ARBA00022833"/>
    </source>
</evidence>
<dbReference type="GO" id="GO:0003677">
    <property type="term" value="F:DNA binding"/>
    <property type="evidence" value="ECO:0007669"/>
    <property type="project" value="UniProtKB-KW"/>
</dbReference>
<dbReference type="AlphaFoldDB" id="A0A8A1MAD1"/>
<feature type="compositionally biased region" description="Polar residues" evidence="6">
    <location>
        <begin position="60"/>
        <end position="73"/>
    </location>
</feature>
<dbReference type="GO" id="GO:0006351">
    <property type="term" value="P:DNA-templated transcription"/>
    <property type="evidence" value="ECO:0007669"/>
    <property type="project" value="InterPro"/>
</dbReference>
<evidence type="ECO:0000256" key="5">
    <source>
        <dbReference type="ARBA" id="ARBA00023242"/>
    </source>
</evidence>
<evidence type="ECO:0000313" key="8">
    <source>
        <dbReference type="EMBL" id="QSS62931.1"/>
    </source>
</evidence>
<dbReference type="EMBL" id="CP069112">
    <property type="protein sequence ID" value="QSS62931.1"/>
    <property type="molecule type" value="Genomic_DNA"/>
</dbReference>
<gene>
    <name evidence="8" type="ORF">I7I51_02674</name>
</gene>
<dbReference type="VEuPathDB" id="FungiDB:I7I51_02674"/>
<evidence type="ECO:0000256" key="3">
    <source>
        <dbReference type="ARBA" id="ARBA00023125"/>
    </source>
</evidence>
<keyword evidence="3" id="KW-0238">DNA-binding</keyword>
<evidence type="ECO:0000256" key="6">
    <source>
        <dbReference type="SAM" id="MobiDB-lite"/>
    </source>
</evidence>
<keyword evidence="4" id="KW-0804">Transcription</keyword>
<reference evidence="8" key="1">
    <citation type="submission" date="2021-01" db="EMBL/GenBank/DDBJ databases">
        <title>Chromosome-level genome assembly of a human fungal pathogen reveals clustering of transcriptionally co-regulated genes.</title>
        <authorList>
            <person name="Voorhies M."/>
            <person name="Cohen S."/>
            <person name="Shea T.P."/>
            <person name="Petrus S."/>
            <person name="Munoz J.F."/>
            <person name="Poplawski S."/>
            <person name="Goldman W.E."/>
            <person name="Michael T."/>
            <person name="Cuomo C.A."/>
            <person name="Sil A."/>
            <person name="Beyhan S."/>
        </authorList>
    </citation>
    <scope>NUCLEOTIDE SEQUENCE</scope>
    <source>
        <strain evidence="8">WU24</strain>
    </source>
</reference>
<accession>A0A8A1MAD1</accession>
<dbReference type="OrthoDB" id="10251155at2759"/>
<dbReference type="SMART" id="SM00906">
    <property type="entry name" value="Fungal_trans"/>
    <property type="match status" value="1"/>
</dbReference>